<dbReference type="Pfam" id="PF02913">
    <property type="entry name" value="FAD-oxidase_C"/>
    <property type="match status" value="1"/>
</dbReference>
<dbReference type="GO" id="GO:0008720">
    <property type="term" value="F:D-lactate dehydrogenase (NAD+) activity"/>
    <property type="evidence" value="ECO:0007669"/>
    <property type="project" value="TreeGrafter"/>
</dbReference>
<evidence type="ECO:0000256" key="6">
    <source>
        <dbReference type="ARBA" id="ARBA00023004"/>
    </source>
</evidence>
<dbReference type="InterPro" id="IPR016166">
    <property type="entry name" value="FAD-bd_PCMH"/>
</dbReference>
<dbReference type="SUPFAM" id="SSF46548">
    <property type="entry name" value="alpha-helical ferredoxin"/>
    <property type="match status" value="1"/>
</dbReference>
<evidence type="ECO:0000256" key="2">
    <source>
        <dbReference type="ARBA" id="ARBA00022630"/>
    </source>
</evidence>
<dbReference type="PROSITE" id="PS51387">
    <property type="entry name" value="FAD_PCMH"/>
    <property type="match status" value="1"/>
</dbReference>
<keyword evidence="5" id="KW-0560">Oxidoreductase</keyword>
<dbReference type="Gene3D" id="3.30.70.2740">
    <property type="match status" value="1"/>
</dbReference>
<dbReference type="Gene3D" id="1.10.1060.10">
    <property type="entry name" value="Alpha-helical ferredoxin"/>
    <property type="match status" value="1"/>
</dbReference>
<dbReference type="InterPro" id="IPR016171">
    <property type="entry name" value="Vanillyl_alc_oxidase_C-sub2"/>
</dbReference>
<evidence type="ECO:0000256" key="3">
    <source>
        <dbReference type="ARBA" id="ARBA00022723"/>
    </source>
</evidence>
<gene>
    <name evidence="9" type="ORF">C5Y83_00585</name>
</gene>
<dbReference type="InterPro" id="IPR004113">
    <property type="entry name" value="FAD-bd_oxidored_4_C"/>
</dbReference>
<dbReference type="SUPFAM" id="SSF55103">
    <property type="entry name" value="FAD-linked oxidases, C-terminal domain"/>
    <property type="match status" value="1"/>
</dbReference>
<dbReference type="Gene3D" id="3.30.465.10">
    <property type="match status" value="1"/>
</dbReference>
<dbReference type="PANTHER" id="PTHR11748">
    <property type="entry name" value="D-LACTATE DEHYDROGENASE"/>
    <property type="match status" value="1"/>
</dbReference>
<dbReference type="Pfam" id="PF13534">
    <property type="entry name" value="Fer4_17"/>
    <property type="match status" value="1"/>
</dbReference>
<dbReference type="GO" id="GO:0051536">
    <property type="term" value="F:iron-sulfur cluster binding"/>
    <property type="evidence" value="ECO:0007669"/>
    <property type="project" value="UniProtKB-KW"/>
</dbReference>
<dbReference type="InterPro" id="IPR016169">
    <property type="entry name" value="FAD-bd_PCMH_sub2"/>
</dbReference>
<reference evidence="9 10" key="1">
    <citation type="submission" date="2018-02" db="EMBL/GenBank/DDBJ databases">
        <title>Comparative genomes isolates from brazilian mangrove.</title>
        <authorList>
            <person name="Araujo J.E."/>
            <person name="Taketani R.G."/>
            <person name="Silva M.C.P."/>
            <person name="Loureco M.V."/>
            <person name="Andreote F.D."/>
        </authorList>
    </citation>
    <scope>NUCLEOTIDE SEQUENCE [LARGE SCALE GENOMIC DNA]</scope>
    <source>
        <strain evidence="9 10">Hex-1 MGV</strain>
    </source>
</reference>
<comment type="caution">
    <text evidence="9">The sequence shown here is derived from an EMBL/GenBank/DDBJ whole genome shotgun (WGS) entry which is preliminary data.</text>
</comment>
<dbReference type="EMBL" id="PUHY01000001">
    <property type="protein sequence ID" value="PQO40469.1"/>
    <property type="molecule type" value="Genomic_DNA"/>
</dbReference>
<keyword evidence="2" id="KW-0285">Flavoprotein</keyword>
<sequence length="988" mass="109402">MDTAAAPVSVDLSDQFATLRSKLQGELHTGQLMRTLYSTDASAYQQMPLAVAIPKTSDDIRELILFAGKHGVGLIPRTAGTSLAGQVVGSGIVVDVSRNFTRILEIDAKERTVCVEPGVIRNELNLALKPHGMLFGPETSTQNRAMLGGMVGNNSCGSNSIKYGSTRDHLLEIEGFLSDGSFVTFKALSKEEFEAKCNGPDCLETTLYKQIRAMLSDTENRTEIEREFPKPSIPRRNTGYAIDLLMDADALNEGSDKPFNFCKLIAGSEGTLFFATKIKLNCLPLPPKVNGLICGHFETVDESLRATQIAVKHDCYGCELIDSYILACTERSIEHRANRWFVQGSPGAILVIDIRGDAEHEVQSRCDRIIAEIQAAGYGYAFPVLFGEDTEKIWDLRKAGLGLLGNTPGDAKPAPVIEDTCVDVDDLPEYIAEFNRRLQDRFGLECVHYAHAGSGEIHLRPVINLKTPDGNRQFREVAETIAELVKQYRGSLSGEHGDGRLRGEFLEYMIGARNYQLVREVKRTWDPGGVFNPNKIVDTPPMNSSLRYTPGQQPRQPETLFDFSSNFGILGAAEMCNGSGDCRKTHLTGGTMCPSYMATRNEMHTTRARANALRHVITDSDATNPFDNEELKEVLDLCLSCKGCKKECPSTVDMAKLKAEFQQHYYDAHGVPRRAKLIADFTSKQNLAAKFPWLWNLLFGTTFIRKILNRLTGFHPERTIPLLPRQTLASWFAEHKAHENAGKVGRVLLFNDEFTNFHDPHVGIAAVELLERLGYSVKIPDHGESGRTWLSKGLLREAKKRIDHNLRLLEGQLSDGVTMIGLEPSTILTFRDETLELADPELRPIAHKIAPQCLMFEEFVQNEVRAGRITPDSFTDEAKSISLHGHCFQKALVGQSASIVALGLPRNYTVKTIPSGCCGMAGSFGYEAEHYPISMQIGELVLFPRVRELSEETLIAAPGTSCRHQIHDGTSRNAKHPAQILRDALVIS</sequence>
<dbReference type="InterPro" id="IPR009051">
    <property type="entry name" value="Helical_ferredxn"/>
</dbReference>
<dbReference type="GO" id="GO:0046872">
    <property type="term" value="F:metal ion binding"/>
    <property type="evidence" value="ECO:0007669"/>
    <property type="project" value="UniProtKB-KW"/>
</dbReference>
<dbReference type="PANTHER" id="PTHR11748:SF119">
    <property type="entry name" value="D-2-HYDROXYGLUTARATE DEHYDROGENASE"/>
    <property type="match status" value="1"/>
</dbReference>
<feature type="domain" description="FAD-binding PCMH-type" evidence="8">
    <location>
        <begin position="44"/>
        <end position="285"/>
    </location>
</feature>
<proteinExistence type="predicted"/>
<dbReference type="InterPro" id="IPR017900">
    <property type="entry name" value="4Fe4S_Fe_S_CS"/>
</dbReference>
<keyword evidence="7" id="KW-0411">Iron-sulfur</keyword>
<protein>
    <submittedName>
        <fullName evidence="9">FAD-binding oxidoreductase</fullName>
    </submittedName>
</protein>
<dbReference type="AlphaFoldDB" id="A0A2S8G7Q3"/>
<accession>A0A2S8G7Q3</accession>
<comment type="cofactor">
    <cofactor evidence="1">
        <name>FAD</name>
        <dbReference type="ChEBI" id="CHEBI:57692"/>
    </cofactor>
</comment>
<evidence type="ECO:0000256" key="7">
    <source>
        <dbReference type="ARBA" id="ARBA00023014"/>
    </source>
</evidence>
<keyword evidence="6" id="KW-0408">Iron</keyword>
<evidence type="ECO:0000256" key="1">
    <source>
        <dbReference type="ARBA" id="ARBA00001974"/>
    </source>
</evidence>
<dbReference type="RefSeq" id="WP_105327705.1">
    <property type="nucleotide sequence ID" value="NZ_PUHY01000001.1"/>
</dbReference>
<dbReference type="InterPro" id="IPR016164">
    <property type="entry name" value="FAD-linked_Oxase-like_C"/>
</dbReference>
<dbReference type="PROSITE" id="PS00198">
    <property type="entry name" value="4FE4S_FER_1"/>
    <property type="match status" value="1"/>
</dbReference>
<dbReference type="Pfam" id="PF01565">
    <property type="entry name" value="FAD_binding_4"/>
    <property type="match status" value="1"/>
</dbReference>
<evidence type="ECO:0000256" key="5">
    <source>
        <dbReference type="ARBA" id="ARBA00023002"/>
    </source>
</evidence>
<dbReference type="GO" id="GO:0004458">
    <property type="term" value="F:D-lactate dehydrogenase (cytochrome) activity"/>
    <property type="evidence" value="ECO:0007669"/>
    <property type="project" value="TreeGrafter"/>
</dbReference>
<name>A0A2S8G7Q3_9BACT</name>
<dbReference type="Proteomes" id="UP000238322">
    <property type="component" value="Unassembled WGS sequence"/>
</dbReference>
<dbReference type="InterPro" id="IPR036318">
    <property type="entry name" value="FAD-bd_PCMH-like_sf"/>
</dbReference>
<keyword evidence="4" id="KW-0274">FAD</keyword>
<keyword evidence="3" id="KW-0479">Metal-binding</keyword>
<evidence type="ECO:0000256" key="4">
    <source>
        <dbReference type="ARBA" id="ARBA00022827"/>
    </source>
</evidence>
<dbReference type="GO" id="GO:1903457">
    <property type="term" value="P:lactate catabolic process"/>
    <property type="evidence" value="ECO:0007669"/>
    <property type="project" value="TreeGrafter"/>
</dbReference>
<dbReference type="Gene3D" id="1.10.45.10">
    <property type="entry name" value="Vanillyl-alcohol Oxidase, Chain A, domain 4"/>
    <property type="match status" value="1"/>
</dbReference>
<dbReference type="InterPro" id="IPR006094">
    <property type="entry name" value="Oxid_FAD_bind_N"/>
</dbReference>
<organism evidence="9 10">
    <name type="scientific">Blastopirellula marina</name>
    <dbReference type="NCBI Taxonomy" id="124"/>
    <lineage>
        <taxon>Bacteria</taxon>
        <taxon>Pseudomonadati</taxon>
        <taxon>Planctomycetota</taxon>
        <taxon>Planctomycetia</taxon>
        <taxon>Pirellulales</taxon>
        <taxon>Pirellulaceae</taxon>
        <taxon>Blastopirellula</taxon>
    </lineage>
</organism>
<dbReference type="GO" id="GO:0071949">
    <property type="term" value="F:FAD binding"/>
    <property type="evidence" value="ECO:0007669"/>
    <property type="project" value="InterPro"/>
</dbReference>
<evidence type="ECO:0000313" key="10">
    <source>
        <dbReference type="Proteomes" id="UP000238322"/>
    </source>
</evidence>
<evidence type="ECO:0000313" key="9">
    <source>
        <dbReference type="EMBL" id="PQO40469.1"/>
    </source>
</evidence>
<dbReference type="SUPFAM" id="SSF56176">
    <property type="entry name" value="FAD-binding/transporter-associated domain-like"/>
    <property type="match status" value="1"/>
</dbReference>
<evidence type="ECO:0000259" key="8">
    <source>
        <dbReference type="PROSITE" id="PS51387"/>
    </source>
</evidence>
<dbReference type="OrthoDB" id="9767256at2"/>